<feature type="region of interest" description="Disordered" evidence="1">
    <location>
        <begin position="1"/>
        <end position="88"/>
    </location>
</feature>
<gene>
    <name evidence="2" type="ORF">Kpho01_61040</name>
</gene>
<dbReference type="AlphaFoldDB" id="A0A9W6US11"/>
<dbReference type="EMBL" id="BSRX01000047">
    <property type="protein sequence ID" value="GLW58093.1"/>
    <property type="molecule type" value="Genomic_DNA"/>
</dbReference>
<name>A0A9W6US11_9ACTN</name>
<organism evidence="2 3">
    <name type="scientific">Kitasatospora phosalacinea</name>
    <dbReference type="NCBI Taxonomy" id="2065"/>
    <lineage>
        <taxon>Bacteria</taxon>
        <taxon>Bacillati</taxon>
        <taxon>Actinomycetota</taxon>
        <taxon>Actinomycetes</taxon>
        <taxon>Kitasatosporales</taxon>
        <taxon>Streptomycetaceae</taxon>
        <taxon>Kitasatospora</taxon>
    </lineage>
</organism>
<accession>A0A9W6US11</accession>
<evidence type="ECO:0000313" key="2">
    <source>
        <dbReference type="EMBL" id="GLW58093.1"/>
    </source>
</evidence>
<protein>
    <submittedName>
        <fullName evidence="2">Uncharacterized protein</fullName>
    </submittedName>
</protein>
<sequence length="88" mass="9375">MSIRSFFGFGSSTSSSNSGSATGSAGTRTTTSGSGSTGGWHSYDEATAREHHRIAQVTVPSAATDQHGRRVNSPRPRPEDTNRSFWRS</sequence>
<comment type="caution">
    <text evidence="2">The sequence shown here is derived from an EMBL/GenBank/DDBJ whole genome shotgun (WGS) entry which is preliminary data.</text>
</comment>
<reference evidence="2" key="1">
    <citation type="submission" date="2023-02" db="EMBL/GenBank/DDBJ databases">
        <title>Kitasatospora phosalacinea NBRC 14362.</title>
        <authorList>
            <person name="Ichikawa N."/>
            <person name="Sato H."/>
            <person name="Tonouchi N."/>
        </authorList>
    </citation>
    <scope>NUCLEOTIDE SEQUENCE</scope>
    <source>
        <strain evidence="2">NBRC 14362</strain>
    </source>
</reference>
<dbReference type="RefSeq" id="WP_033252889.1">
    <property type="nucleotide sequence ID" value="NZ_BSRX01000047.1"/>
</dbReference>
<feature type="compositionally biased region" description="Low complexity" evidence="1">
    <location>
        <begin position="1"/>
        <end position="34"/>
    </location>
</feature>
<proteinExistence type="predicted"/>
<dbReference type="OrthoDB" id="9985348at2"/>
<evidence type="ECO:0000313" key="3">
    <source>
        <dbReference type="Proteomes" id="UP001165143"/>
    </source>
</evidence>
<evidence type="ECO:0000256" key="1">
    <source>
        <dbReference type="SAM" id="MobiDB-lite"/>
    </source>
</evidence>
<dbReference type="Proteomes" id="UP001165143">
    <property type="component" value="Unassembled WGS sequence"/>
</dbReference>